<keyword evidence="3 7" id="KW-0489">Methyltransferase</keyword>
<proteinExistence type="inferred from homology"/>
<dbReference type="EC" id="2.1.1.72" evidence="2"/>
<dbReference type="OrthoDB" id="9805629at2"/>
<organism evidence="7 8">
    <name type="scientific">Microbacterium sorbitolivorans</name>
    <dbReference type="NCBI Taxonomy" id="1867410"/>
    <lineage>
        <taxon>Bacteria</taxon>
        <taxon>Bacillati</taxon>
        <taxon>Actinomycetota</taxon>
        <taxon>Actinomycetes</taxon>
        <taxon>Micrococcales</taxon>
        <taxon>Microbacteriaceae</taxon>
        <taxon>Microbacterium</taxon>
    </lineage>
</organism>
<dbReference type="Proteomes" id="UP000253508">
    <property type="component" value="Unassembled WGS sequence"/>
</dbReference>
<dbReference type="InterPro" id="IPR023095">
    <property type="entry name" value="Ade_MeTrfase_dom_2"/>
</dbReference>
<dbReference type="GO" id="GO:0006298">
    <property type="term" value="P:mismatch repair"/>
    <property type="evidence" value="ECO:0007669"/>
    <property type="project" value="TreeGrafter"/>
</dbReference>
<protein>
    <recommendedName>
        <fullName evidence="2">site-specific DNA-methyltransferase (adenine-specific)</fullName>
        <ecNumber evidence="2">2.1.1.72</ecNumber>
    </recommendedName>
</protein>
<reference evidence="7 8" key="1">
    <citation type="submission" date="2018-07" db="EMBL/GenBank/DDBJ databases">
        <title>Microbacterium endoborsara sp. nov., a novel actinobacterium isolated from Borszczowia aralocaspica.</title>
        <authorList>
            <person name="An D."/>
        </authorList>
    </citation>
    <scope>NUCLEOTIDE SEQUENCE [LARGE SCALE GENOMIC DNA]</scope>
    <source>
        <strain evidence="7 8">C1.15228</strain>
    </source>
</reference>
<gene>
    <name evidence="7" type="ORF">DTO57_00265</name>
</gene>
<evidence type="ECO:0000256" key="2">
    <source>
        <dbReference type="ARBA" id="ARBA00011900"/>
    </source>
</evidence>
<sequence>MSDTLRVVASRRYGTLSPLRYPGGKAALAGFFGDIIDALRVERARYIEPYAGGVGAGIALLREGIVEELVVNDIDPAVYAFWKSAVGDNANFVEMVASVPLTIAEWQKQREIYRSRDERDSLRLGFAFFFLNRTNRSGILNAGVIGGQRQEGRYKIDARFNRETLIERLTAIGGLADQITVSDLDGRTVIQRYAQDDRAFMYIDPPYVQAGSQLYLNAFDGRDHTALAAIVNTVEKAHWLMTYDTAPLIEKLYREHFQCRLELTYSARYPGQAEELLVASPAVAGVVKALQGQTVMADATSA</sequence>
<evidence type="ECO:0000313" key="8">
    <source>
        <dbReference type="Proteomes" id="UP000253508"/>
    </source>
</evidence>
<comment type="similarity">
    <text evidence="1">Belongs to the N(4)/N(6)-methyltransferase family.</text>
</comment>
<keyword evidence="4" id="KW-0808">Transferase</keyword>
<evidence type="ECO:0000256" key="6">
    <source>
        <dbReference type="ARBA" id="ARBA00047942"/>
    </source>
</evidence>
<evidence type="ECO:0000256" key="1">
    <source>
        <dbReference type="ARBA" id="ARBA00006594"/>
    </source>
</evidence>
<keyword evidence="5" id="KW-0949">S-adenosyl-L-methionine</keyword>
<name>A0A367Y7W0_9MICO</name>
<keyword evidence="8" id="KW-1185">Reference proteome</keyword>
<evidence type="ECO:0000256" key="5">
    <source>
        <dbReference type="ARBA" id="ARBA00022691"/>
    </source>
</evidence>
<dbReference type="GO" id="GO:0043565">
    <property type="term" value="F:sequence-specific DNA binding"/>
    <property type="evidence" value="ECO:0007669"/>
    <property type="project" value="TreeGrafter"/>
</dbReference>
<dbReference type="GO" id="GO:0009307">
    <property type="term" value="P:DNA restriction-modification system"/>
    <property type="evidence" value="ECO:0007669"/>
    <property type="project" value="InterPro"/>
</dbReference>
<dbReference type="InterPro" id="IPR012263">
    <property type="entry name" value="M_m6A_EcoRV"/>
</dbReference>
<evidence type="ECO:0000313" key="7">
    <source>
        <dbReference type="EMBL" id="RCK61132.1"/>
    </source>
</evidence>
<dbReference type="SUPFAM" id="SSF53335">
    <property type="entry name" value="S-adenosyl-L-methionine-dependent methyltransferases"/>
    <property type="match status" value="1"/>
</dbReference>
<dbReference type="RefSeq" id="WP_070637984.1">
    <property type="nucleotide sequence ID" value="NZ_BMHU01000001.1"/>
</dbReference>
<dbReference type="PANTHER" id="PTHR30481:SF2">
    <property type="entry name" value="SITE-SPECIFIC DNA-METHYLTRANSFERASE (ADENINE-SPECIFIC)"/>
    <property type="match status" value="1"/>
</dbReference>
<dbReference type="GO" id="GO:0032259">
    <property type="term" value="P:methylation"/>
    <property type="evidence" value="ECO:0007669"/>
    <property type="project" value="UniProtKB-KW"/>
</dbReference>
<accession>A0A367Y7W0</accession>
<dbReference type="PIRSF" id="PIRSF000398">
    <property type="entry name" value="M_m6A_EcoRV"/>
    <property type="match status" value="1"/>
</dbReference>
<dbReference type="GO" id="GO:1904047">
    <property type="term" value="F:S-adenosyl-L-methionine binding"/>
    <property type="evidence" value="ECO:0007669"/>
    <property type="project" value="TreeGrafter"/>
</dbReference>
<dbReference type="Pfam" id="PF02086">
    <property type="entry name" value="MethyltransfD12"/>
    <property type="match status" value="1"/>
</dbReference>
<evidence type="ECO:0000256" key="4">
    <source>
        <dbReference type="ARBA" id="ARBA00022679"/>
    </source>
</evidence>
<dbReference type="EMBL" id="QORO01000001">
    <property type="protein sequence ID" value="RCK61132.1"/>
    <property type="molecule type" value="Genomic_DNA"/>
</dbReference>
<dbReference type="PRINTS" id="PR00505">
    <property type="entry name" value="D12N6MTFRASE"/>
</dbReference>
<dbReference type="GO" id="GO:0009007">
    <property type="term" value="F:site-specific DNA-methyltransferase (adenine-specific) activity"/>
    <property type="evidence" value="ECO:0007669"/>
    <property type="project" value="UniProtKB-EC"/>
</dbReference>
<dbReference type="AlphaFoldDB" id="A0A367Y7W0"/>
<dbReference type="InterPro" id="IPR029063">
    <property type="entry name" value="SAM-dependent_MTases_sf"/>
</dbReference>
<dbReference type="InterPro" id="IPR012327">
    <property type="entry name" value="MeTrfase_D12"/>
</dbReference>
<dbReference type="Gene3D" id="1.10.1020.10">
    <property type="entry name" value="Adenine-specific Methyltransferase, Domain 2"/>
    <property type="match status" value="1"/>
</dbReference>
<dbReference type="Gene3D" id="3.40.50.150">
    <property type="entry name" value="Vaccinia Virus protein VP39"/>
    <property type="match status" value="1"/>
</dbReference>
<evidence type="ECO:0000256" key="3">
    <source>
        <dbReference type="ARBA" id="ARBA00022603"/>
    </source>
</evidence>
<dbReference type="PANTHER" id="PTHR30481">
    <property type="entry name" value="DNA ADENINE METHYLASE"/>
    <property type="match status" value="1"/>
</dbReference>
<comment type="catalytic activity">
    <reaction evidence="6">
        <text>a 2'-deoxyadenosine in DNA + S-adenosyl-L-methionine = an N(6)-methyl-2'-deoxyadenosine in DNA + S-adenosyl-L-homocysteine + H(+)</text>
        <dbReference type="Rhea" id="RHEA:15197"/>
        <dbReference type="Rhea" id="RHEA-COMP:12418"/>
        <dbReference type="Rhea" id="RHEA-COMP:12419"/>
        <dbReference type="ChEBI" id="CHEBI:15378"/>
        <dbReference type="ChEBI" id="CHEBI:57856"/>
        <dbReference type="ChEBI" id="CHEBI:59789"/>
        <dbReference type="ChEBI" id="CHEBI:90615"/>
        <dbReference type="ChEBI" id="CHEBI:90616"/>
        <dbReference type="EC" id="2.1.1.72"/>
    </reaction>
</comment>
<comment type="caution">
    <text evidence="7">The sequence shown here is derived from an EMBL/GenBank/DDBJ whole genome shotgun (WGS) entry which is preliminary data.</text>
</comment>